<organism evidence="2 3">
    <name type="scientific">Trifolium pratense</name>
    <name type="common">Red clover</name>
    <dbReference type="NCBI Taxonomy" id="57577"/>
    <lineage>
        <taxon>Eukaryota</taxon>
        <taxon>Viridiplantae</taxon>
        <taxon>Streptophyta</taxon>
        <taxon>Embryophyta</taxon>
        <taxon>Tracheophyta</taxon>
        <taxon>Spermatophyta</taxon>
        <taxon>Magnoliopsida</taxon>
        <taxon>eudicotyledons</taxon>
        <taxon>Gunneridae</taxon>
        <taxon>Pentapetalae</taxon>
        <taxon>rosids</taxon>
        <taxon>fabids</taxon>
        <taxon>Fabales</taxon>
        <taxon>Fabaceae</taxon>
        <taxon>Papilionoideae</taxon>
        <taxon>50 kb inversion clade</taxon>
        <taxon>NPAAA clade</taxon>
        <taxon>Hologalegina</taxon>
        <taxon>IRL clade</taxon>
        <taxon>Trifolieae</taxon>
        <taxon>Trifolium</taxon>
    </lineage>
</organism>
<feature type="compositionally biased region" description="Low complexity" evidence="1">
    <location>
        <begin position="32"/>
        <end position="47"/>
    </location>
</feature>
<feature type="non-terminal residue" evidence="2">
    <location>
        <position position="1"/>
    </location>
</feature>
<protein>
    <submittedName>
        <fullName evidence="2">Uncharacterized protein</fullName>
    </submittedName>
</protein>
<reference evidence="2 3" key="2">
    <citation type="journal article" date="2017" name="Front. Plant Sci.">
        <title>Gene Classification and Mining of Molecular Markers Useful in Red Clover (Trifolium pratense) Breeding.</title>
        <authorList>
            <person name="Istvanek J."/>
            <person name="Dluhosova J."/>
            <person name="Dluhos P."/>
            <person name="Patkova L."/>
            <person name="Nedelnik J."/>
            <person name="Repkova J."/>
        </authorList>
    </citation>
    <scope>NUCLEOTIDE SEQUENCE [LARGE SCALE GENOMIC DNA]</scope>
    <source>
        <strain evidence="3">cv. Tatra</strain>
        <tissue evidence="2">Young leaves</tissue>
    </source>
</reference>
<dbReference type="Proteomes" id="UP000236291">
    <property type="component" value="Unassembled WGS sequence"/>
</dbReference>
<evidence type="ECO:0000313" key="3">
    <source>
        <dbReference type="Proteomes" id="UP000236291"/>
    </source>
</evidence>
<evidence type="ECO:0000313" key="2">
    <source>
        <dbReference type="EMBL" id="PNX63324.1"/>
    </source>
</evidence>
<accession>A0A2K3KAM7</accession>
<proteinExistence type="predicted"/>
<name>A0A2K3KAM7_TRIPR</name>
<evidence type="ECO:0000256" key="1">
    <source>
        <dbReference type="SAM" id="MobiDB-lite"/>
    </source>
</evidence>
<comment type="caution">
    <text evidence="2">The sequence shown here is derived from an EMBL/GenBank/DDBJ whole genome shotgun (WGS) entry which is preliminary data.</text>
</comment>
<dbReference type="AlphaFoldDB" id="A0A2K3KAM7"/>
<gene>
    <name evidence="2" type="ORF">L195_g061570</name>
</gene>
<feature type="region of interest" description="Disordered" evidence="1">
    <location>
        <begin position="1"/>
        <end position="47"/>
    </location>
</feature>
<dbReference type="EMBL" id="ASHM01154331">
    <property type="protein sequence ID" value="PNX63324.1"/>
    <property type="molecule type" value="Genomic_DNA"/>
</dbReference>
<reference evidence="2 3" key="1">
    <citation type="journal article" date="2014" name="Am. J. Bot.">
        <title>Genome assembly and annotation for red clover (Trifolium pratense; Fabaceae).</title>
        <authorList>
            <person name="Istvanek J."/>
            <person name="Jaros M."/>
            <person name="Krenek A."/>
            <person name="Repkova J."/>
        </authorList>
    </citation>
    <scope>NUCLEOTIDE SEQUENCE [LARGE SCALE GENOMIC DNA]</scope>
    <source>
        <strain evidence="3">cv. Tatra</strain>
        <tissue evidence="2">Young leaves</tissue>
    </source>
</reference>
<sequence>QAKRNKEKGEDALISGRNTTAHHRKELPPSPSHTTSSSSTVGSLSCF</sequence>